<organism evidence="1 2">
    <name type="scientific">Agaricicola taiwanensis</name>
    <dbReference type="NCBI Taxonomy" id="591372"/>
    <lineage>
        <taxon>Bacteria</taxon>
        <taxon>Pseudomonadati</taxon>
        <taxon>Pseudomonadota</taxon>
        <taxon>Alphaproteobacteria</taxon>
        <taxon>Rhodobacterales</taxon>
        <taxon>Paracoccaceae</taxon>
        <taxon>Agaricicola</taxon>
    </lineage>
</organism>
<proteinExistence type="predicted"/>
<reference evidence="1" key="2">
    <citation type="submission" date="2020-09" db="EMBL/GenBank/DDBJ databases">
        <authorList>
            <person name="Sun Q."/>
            <person name="Sedlacek I."/>
        </authorList>
    </citation>
    <scope>NUCLEOTIDE SEQUENCE</scope>
    <source>
        <strain evidence="1">CCM 7684</strain>
    </source>
</reference>
<dbReference type="PIRSF" id="PIRSF035865">
    <property type="entry name" value="UCP035865"/>
    <property type="match status" value="1"/>
</dbReference>
<name>A0A8J3DX69_9RHOB</name>
<dbReference type="AlphaFoldDB" id="A0A8J3DX69"/>
<dbReference type="Proteomes" id="UP000602745">
    <property type="component" value="Unassembled WGS sequence"/>
</dbReference>
<keyword evidence="2" id="KW-1185">Reference proteome</keyword>
<dbReference type="EMBL" id="BMCP01000002">
    <property type="protein sequence ID" value="GGE47660.1"/>
    <property type="molecule type" value="Genomic_DNA"/>
</dbReference>
<dbReference type="Pfam" id="PF10098">
    <property type="entry name" value="DUF2336"/>
    <property type="match status" value="1"/>
</dbReference>
<evidence type="ECO:0000313" key="2">
    <source>
        <dbReference type="Proteomes" id="UP000602745"/>
    </source>
</evidence>
<dbReference type="InterPro" id="IPR014598">
    <property type="entry name" value="UCP035865"/>
</dbReference>
<evidence type="ECO:0008006" key="3">
    <source>
        <dbReference type="Google" id="ProtNLM"/>
    </source>
</evidence>
<reference evidence="1" key="1">
    <citation type="journal article" date="2014" name="Int. J. Syst. Evol. Microbiol.">
        <title>Complete genome sequence of Corynebacterium casei LMG S-19264T (=DSM 44701T), isolated from a smear-ripened cheese.</title>
        <authorList>
            <consortium name="US DOE Joint Genome Institute (JGI-PGF)"/>
            <person name="Walter F."/>
            <person name="Albersmeier A."/>
            <person name="Kalinowski J."/>
            <person name="Ruckert C."/>
        </authorList>
    </citation>
    <scope>NUCLEOTIDE SEQUENCE</scope>
    <source>
        <strain evidence="1">CCM 7684</strain>
    </source>
</reference>
<gene>
    <name evidence="1" type="ORF">GCM10007276_26120</name>
</gene>
<comment type="caution">
    <text evidence="1">The sequence shown here is derived from an EMBL/GenBank/DDBJ whole genome shotgun (WGS) entry which is preliminary data.</text>
</comment>
<accession>A0A8J3DX69</accession>
<evidence type="ECO:0000313" key="1">
    <source>
        <dbReference type="EMBL" id="GGE47660.1"/>
    </source>
</evidence>
<protein>
    <recommendedName>
        <fullName evidence="3">DUF2336 domain-containing protein</fullName>
    </recommendedName>
</protein>
<sequence>MRVVAARYDLMIIRRFLHWARTAPVEGRIQAARALGRAYVQDVLGADETLLAEAAMTSLLDDPSADVRQALAEAIAASPRVPRHIITALCEDNAEVAAPVLALSPLLTTADLVDHAASHDSLVQSAVAARADLPAPVAAALAEVGGSDACAILVRNSDAVLTPSAMKRLVERHASHADVREALLERKDLPIHIQQSLVRAVAENLSSLVSGRKWMSKAHADVIAGRACEKATVTLASERAGQPDMPHLVRHLRETGQLTPALLLRALAAGNIDFFETVLSELSGLERSRISNLIRDGRSNGFAMLYRRVELPKSAYPAFRAAIDDLVMASTPADAIAAATQLRRRLSRMYEAQAAAGVSDFDPVQMLLRDLLAEAGRQSARLVADKVISMPSLTAA</sequence>
<dbReference type="InterPro" id="IPR019285">
    <property type="entry name" value="DUF2336"/>
</dbReference>